<comment type="caution">
    <text evidence="3">The sequence shown here is derived from an EMBL/GenBank/DDBJ whole genome shotgun (WGS) entry which is preliminary data.</text>
</comment>
<feature type="region of interest" description="Disordered" evidence="2">
    <location>
        <begin position="450"/>
        <end position="473"/>
    </location>
</feature>
<protein>
    <submittedName>
        <fullName evidence="3">Uncharacterized protein</fullName>
    </submittedName>
</protein>
<feature type="compositionally biased region" description="Low complexity" evidence="2">
    <location>
        <begin position="419"/>
        <end position="431"/>
    </location>
</feature>
<organism evidence="3 4">
    <name type="scientific">Hyphomicrobium album</name>
    <dbReference type="NCBI Taxonomy" id="2665159"/>
    <lineage>
        <taxon>Bacteria</taxon>
        <taxon>Pseudomonadati</taxon>
        <taxon>Pseudomonadota</taxon>
        <taxon>Alphaproteobacteria</taxon>
        <taxon>Hyphomicrobiales</taxon>
        <taxon>Hyphomicrobiaceae</taxon>
        <taxon>Hyphomicrobium</taxon>
    </lineage>
</organism>
<evidence type="ECO:0000256" key="1">
    <source>
        <dbReference type="SAM" id="Coils"/>
    </source>
</evidence>
<dbReference type="Proteomes" id="UP000440694">
    <property type="component" value="Unassembled WGS sequence"/>
</dbReference>
<dbReference type="AlphaFoldDB" id="A0A6I3KEL3"/>
<gene>
    <name evidence="3" type="ORF">GIW81_06400</name>
</gene>
<feature type="coiled-coil region" evidence="1">
    <location>
        <begin position="59"/>
        <end position="121"/>
    </location>
</feature>
<feature type="region of interest" description="Disordered" evidence="2">
    <location>
        <begin position="378"/>
        <end position="434"/>
    </location>
</feature>
<feature type="compositionally biased region" description="Basic and acidic residues" evidence="2">
    <location>
        <begin position="389"/>
        <end position="408"/>
    </location>
</feature>
<feature type="region of interest" description="Disordered" evidence="2">
    <location>
        <begin position="262"/>
        <end position="281"/>
    </location>
</feature>
<name>A0A6I3KEL3_9HYPH</name>
<evidence type="ECO:0000256" key="2">
    <source>
        <dbReference type="SAM" id="MobiDB-lite"/>
    </source>
</evidence>
<evidence type="ECO:0000313" key="3">
    <source>
        <dbReference type="EMBL" id="MTD93965.1"/>
    </source>
</evidence>
<keyword evidence="1" id="KW-0175">Coiled coil</keyword>
<reference evidence="3 4" key="1">
    <citation type="submission" date="2019-11" db="EMBL/GenBank/DDBJ databases">
        <title>Identification of a novel strain.</title>
        <authorList>
            <person name="Xu Q."/>
            <person name="Wang G."/>
        </authorList>
    </citation>
    <scope>NUCLEOTIDE SEQUENCE [LARGE SCALE GENOMIC DNA]</scope>
    <source>
        <strain evidence="4">xq</strain>
    </source>
</reference>
<keyword evidence="4" id="KW-1185">Reference proteome</keyword>
<proteinExistence type="predicted"/>
<sequence>MITIEMVMLAALGFLTAALLALFISPLYRGRVARLTTDKLKRSMPLTEAEIRADKDRLRAEFAIRIHKLETKVEEAAEASARQMVELNRRDATISELEGELAGQRTSLEEHENARRVLEQTIMDRLPKVEHRLAEARKLLFQRDREIVALTQSSEKQARALEEATQINTQQTDEVHRLKAALNTRASRNREGFGDPRYDGEVALRTEIEALRAKTRDQTALIARLQSLVARAGPAAEAVDASASNGSGDSMRPPKVVGRKLAFSETPPPLTSADSGAEGPDAQTLAEIRRLKSVNQDQAAELSRLKAALGTYEAADHDDRGVKESKIAMKARLSALQALTDEQNGTIQALRAELAAGNEKLARQAAYFMEEMRRLGSGTVPASGPARRGAPEADAKRPLAERINDPRVARLVRRGGEGEAAPENPEAAPAAEQRRSGFLKALDAAALPAETRVEHASDATDANAAAGQPEIKRTRKARLLDRITGLDKNSA</sequence>
<dbReference type="EMBL" id="WMBQ01000001">
    <property type="protein sequence ID" value="MTD93965.1"/>
    <property type="molecule type" value="Genomic_DNA"/>
</dbReference>
<evidence type="ECO:0000313" key="4">
    <source>
        <dbReference type="Proteomes" id="UP000440694"/>
    </source>
</evidence>
<dbReference type="RefSeq" id="WP_154738455.1">
    <property type="nucleotide sequence ID" value="NZ_WMBQ01000001.1"/>
</dbReference>
<accession>A0A6I3KEL3</accession>